<dbReference type="CDD" id="cd16919">
    <property type="entry name" value="HATPase_CckA-like"/>
    <property type="match status" value="1"/>
</dbReference>
<dbReference type="Gene3D" id="2.10.70.100">
    <property type="match status" value="1"/>
</dbReference>
<dbReference type="EMBL" id="WVTD01000013">
    <property type="protein sequence ID" value="MYL99228.1"/>
    <property type="molecule type" value="Genomic_DNA"/>
</dbReference>
<dbReference type="EC" id="2.7.13.3" evidence="2"/>
<dbReference type="Gene3D" id="3.40.50.2300">
    <property type="match status" value="1"/>
</dbReference>
<dbReference type="PROSITE" id="PS50109">
    <property type="entry name" value="HIS_KIN"/>
    <property type="match status" value="1"/>
</dbReference>
<dbReference type="Gene3D" id="3.30.450.20">
    <property type="entry name" value="PAS domain"/>
    <property type="match status" value="3"/>
</dbReference>
<dbReference type="InterPro" id="IPR003594">
    <property type="entry name" value="HATPase_dom"/>
</dbReference>
<dbReference type="InterPro" id="IPR000014">
    <property type="entry name" value="PAS"/>
</dbReference>
<feature type="domain" description="Response regulatory" evidence="9">
    <location>
        <begin position="851"/>
        <end position="967"/>
    </location>
</feature>
<dbReference type="SUPFAM" id="SSF47384">
    <property type="entry name" value="Homodimeric domain of signal transducing histidine kinase"/>
    <property type="match status" value="1"/>
</dbReference>
<dbReference type="InterPro" id="IPR036890">
    <property type="entry name" value="HATPase_C_sf"/>
</dbReference>
<reference evidence="11 12" key="1">
    <citation type="submission" date="2019-12" db="EMBL/GenBank/DDBJ databases">
        <authorList>
            <person name="Feng G."/>
            <person name="Zhu H."/>
        </authorList>
    </citation>
    <scope>NUCLEOTIDE SEQUENCE [LARGE SCALE GENOMIC DNA]</scope>
    <source>
        <strain evidence="11 12">FGD1</strain>
    </source>
</reference>
<dbReference type="SUPFAM" id="SSF55781">
    <property type="entry name" value="GAF domain-like"/>
    <property type="match status" value="1"/>
</dbReference>
<evidence type="ECO:0000256" key="2">
    <source>
        <dbReference type="ARBA" id="ARBA00012438"/>
    </source>
</evidence>
<dbReference type="InterPro" id="IPR011006">
    <property type="entry name" value="CheY-like_superfamily"/>
</dbReference>
<dbReference type="InterPro" id="IPR001610">
    <property type="entry name" value="PAC"/>
</dbReference>
<dbReference type="CDD" id="cd18161">
    <property type="entry name" value="REC_hyHK_blue-like"/>
    <property type="match status" value="1"/>
</dbReference>
<dbReference type="InterPro" id="IPR005467">
    <property type="entry name" value="His_kinase_dom"/>
</dbReference>
<dbReference type="CDD" id="cd00130">
    <property type="entry name" value="PAS"/>
    <property type="match status" value="1"/>
</dbReference>
<dbReference type="SMART" id="SM00086">
    <property type="entry name" value="PAC"/>
    <property type="match status" value="2"/>
</dbReference>
<evidence type="ECO:0000313" key="12">
    <source>
        <dbReference type="Proteomes" id="UP000465810"/>
    </source>
</evidence>
<dbReference type="GO" id="GO:0000155">
    <property type="term" value="F:phosphorelay sensor kinase activity"/>
    <property type="evidence" value="ECO:0007669"/>
    <property type="project" value="InterPro"/>
</dbReference>
<feature type="domain" description="Histidine kinase" evidence="8">
    <location>
        <begin position="604"/>
        <end position="828"/>
    </location>
</feature>
<dbReference type="InterPro" id="IPR013655">
    <property type="entry name" value="PAS_fold_3"/>
</dbReference>
<gene>
    <name evidence="11" type="ORF">GR702_15785</name>
</gene>
<dbReference type="PRINTS" id="PR00344">
    <property type="entry name" value="BCTRLSENSOR"/>
</dbReference>
<keyword evidence="7" id="KW-0175">Coiled coil</keyword>
<dbReference type="PROSITE" id="PS50113">
    <property type="entry name" value="PAC"/>
    <property type="match status" value="2"/>
</dbReference>
<dbReference type="InterPro" id="IPR003018">
    <property type="entry name" value="GAF"/>
</dbReference>
<dbReference type="SUPFAM" id="SSF55874">
    <property type="entry name" value="ATPase domain of HSP90 chaperone/DNA topoisomerase II/histidine kinase"/>
    <property type="match status" value="1"/>
</dbReference>
<dbReference type="AlphaFoldDB" id="A0A7X4GIJ4"/>
<evidence type="ECO:0000259" key="8">
    <source>
        <dbReference type="PROSITE" id="PS50109"/>
    </source>
</evidence>
<dbReference type="InterPro" id="IPR000700">
    <property type="entry name" value="PAS-assoc_C"/>
</dbReference>
<evidence type="ECO:0000256" key="4">
    <source>
        <dbReference type="ARBA" id="ARBA00022679"/>
    </source>
</evidence>
<name>A0A7X4GIJ4_9SPHN</name>
<dbReference type="SUPFAM" id="SSF55785">
    <property type="entry name" value="PYP-like sensor domain (PAS domain)"/>
    <property type="match status" value="3"/>
</dbReference>
<dbReference type="SUPFAM" id="SSF52172">
    <property type="entry name" value="CheY-like"/>
    <property type="match status" value="1"/>
</dbReference>
<dbReference type="CDD" id="cd00082">
    <property type="entry name" value="HisKA"/>
    <property type="match status" value="1"/>
</dbReference>
<feature type="domain" description="PAC" evidence="10">
    <location>
        <begin position="507"/>
        <end position="559"/>
    </location>
</feature>
<keyword evidence="12" id="KW-1185">Reference proteome</keyword>
<evidence type="ECO:0000256" key="7">
    <source>
        <dbReference type="SAM" id="Coils"/>
    </source>
</evidence>
<proteinExistence type="predicted"/>
<dbReference type="SMART" id="SM00388">
    <property type="entry name" value="HisKA"/>
    <property type="match status" value="1"/>
</dbReference>
<dbReference type="Pfam" id="PF00072">
    <property type="entry name" value="Response_reg"/>
    <property type="match status" value="1"/>
</dbReference>
<dbReference type="PANTHER" id="PTHR43065">
    <property type="entry name" value="SENSOR HISTIDINE KINASE"/>
    <property type="match status" value="1"/>
</dbReference>
<dbReference type="InterPro" id="IPR003661">
    <property type="entry name" value="HisK_dim/P_dom"/>
</dbReference>
<dbReference type="SMART" id="SM00448">
    <property type="entry name" value="REC"/>
    <property type="match status" value="1"/>
</dbReference>
<sequence>MIDVSSPEARRNEALATYHVLDTQPEIAFDEIAGLAAAICGAPIAVVNLVAGDRQFFKAEVGLGVRETPLETSFCVRALQEEDFLMIPDAQADAHFCSNPLVTGEPGIRFYAGALLKTAAGTPIGTLCVLDYKARTLDSMQEQALRVLARQTMATLELRRAALMAERQSARMQQAERAGGVGLFTLDLSADIVIPTAEFCRLHGLPAEAQYPFSAFQAQVIPEDRHLLTPLQARTHGNAARSLVYRVQLEPAGQVRWLERTGELELDADGTPCRFVGAARDITEQRETVDALTRSEERYRALFEAVDDGFCIIEFFDGPHGPLSDYVHVEANAGYERQSGIPNVVGVTLRELEPDDAEGWAELYGNVLRTGEPIRFERYFVAAGRHIEVSAARVEPVSRRQVSVLFRDIEARKNAEAALRASEALARENVDRVKLALSAGAILGTWIWDVPSDSFTVDEAFAQAFGLDPALGLEGFGMAKIVASVHPEDRAALSSAVREALRKGGTYAHSYRVRRADGEYHWIEANGRVERDADGRALRFPGVLINIEERRLIQEERDRAAAELRALNETLEQRVVERTVELMEAEEQLRQAQKMEAVGQLTGGLAHDFNNLLAGISGALEMVGTRLKQGRVADVDKYLVAAQGASRRAAALTHRLLAFSRRQTLDPRPTNVNALVNGLADMIQRTVGPAIRVETVGAAGLWPTLVDPSQLENSILNLCINARDAMPDGGRITIETANKWLDRDGARTHDIPEGQYLSLCVTDTGTGMTPNVIAKAFDPFFTTKPIGQGTGLGLSMIYGFAKQSGGQVRIYSEVGQGTTVCIYLPRHYGDSVQEGVEPVVMPVANAEAGETILVVDDEPSVRMLVTDTLEELGYTVIEAADSASGLKVLQSGTRIDLLISDVGLPGGMNGRQMADAARESRPGLKVLFITGYAENSVIGNGHLQPGMQVLTKPFVVDTIAARVRDLMAG</sequence>
<dbReference type="InterPro" id="IPR001789">
    <property type="entry name" value="Sig_transdc_resp-reg_receiver"/>
</dbReference>
<keyword evidence="4" id="KW-0808">Transferase</keyword>
<evidence type="ECO:0000256" key="6">
    <source>
        <dbReference type="PROSITE-ProRule" id="PRU00169"/>
    </source>
</evidence>
<evidence type="ECO:0000256" key="5">
    <source>
        <dbReference type="ARBA" id="ARBA00022777"/>
    </source>
</evidence>
<dbReference type="SMART" id="SM00065">
    <property type="entry name" value="GAF"/>
    <property type="match status" value="1"/>
</dbReference>
<keyword evidence="5" id="KW-0418">Kinase</keyword>
<dbReference type="RefSeq" id="WP_160986737.1">
    <property type="nucleotide sequence ID" value="NZ_WVTD01000013.1"/>
</dbReference>
<evidence type="ECO:0000313" key="11">
    <source>
        <dbReference type="EMBL" id="MYL99228.1"/>
    </source>
</evidence>
<organism evidence="11 12">
    <name type="scientific">Novosphingobium silvae</name>
    <dbReference type="NCBI Taxonomy" id="2692619"/>
    <lineage>
        <taxon>Bacteria</taxon>
        <taxon>Pseudomonadati</taxon>
        <taxon>Pseudomonadota</taxon>
        <taxon>Alphaproteobacteria</taxon>
        <taxon>Sphingomonadales</taxon>
        <taxon>Sphingomonadaceae</taxon>
        <taxon>Novosphingobium</taxon>
    </lineage>
</organism>
<protein>
    <recommendedName>
        <fullName evidence="2">histidine kinase</fullName>
        <ecNumber evidence="2">2.7.13.3</ecNumber>
    </recommendedName>
</protein>
<dbReference type="InterPro" id="IPR004358">
    <property type="entry name" value="Sig_transdc_His_kin-like_C"/>
</dbReference>
<dbReference type="Pfam" id="PF08447">
    <property type="entry name" value="PAS_3"/>
    <property type="match status" value="1"/>
</dbReference>
<dbReference type="Pfam" id="PF02518">
    <property type="entry name" value="HATPase_c"/>
    <property type="match status" value="1"/>
</dbReference>
<comment type="catalytic activity">
    <reaction evidence="1">
        <text>ATP + protein L-histidine = ADP + protein N-phospho-L-histidine.</text>
        <dbReference type="EC" id="2.7.13.3"/>
    </reaction>
</comment>
<evidence type="ECO:0000259" key="10">
    <source>
        <dbReference type="PROSITE" id="PS50113"/>
    </source>
</evidence>
<dbReference type="PANTHER" id="PTHR43065:SF42">
    <property type="entry name" value="TWO-COMPONENT SENSOR PPRA"/>
    <property type="match status" value="1"/>
</dbReference>
<dbReference type="Pfam" id="PF00512">
    <property type="entry name" value="HisKA"/>
    <property type="match status" value="1"/>
</dbReference>
<dbReference type="SMART" id="SM00387">
    <property type="entry name" value="HATPase_c"/>
    <property type="match status" value="1"/>
</dbReference>
<dbReference type="Gene3D" id="3.30.565.10">
    <property type="entry name" value="Histidine kinase-like ATPase, C-terminal domain"/>
    <property type="match status" value="1"/>
</dbReference>
<dbReference type="Gene3D" id="1.10.287.130">
    <property type="match status" value="1"/>
</dbReference>
<feature type="coiled-coil region" evidence="7">
    <location>
        <begin position="545"/>
        <end position="595"/>
    </location>
</feature>
<dbReference type="InterPro" id="IPR029016">
    <property type="entry name" value="GAF-like_dom_sf"/>
</dbReference>
<dbReference type="InterPro" id="IPR036097">
    <property type="entry name" value="HisK_dim/P_sf"/>
</dbReference>
<dbReference type="Proteomes" id="UP000465810">
    <property type="component" value="Unassembled WGS sequence"/>
</dbReference>
<feature type="domain" description="PAC" evidence="10">
    <location>
        <begin position="241"/>
        <end position="294"/>
    </location>
</feature>
<evidence type="ECO:0000256" key="1">
    <source>
        <dbReference type="ARBA" id="ARBA00000085"/>
    </source>
</evidence>
<dbReference type="Gene3D" id="3.30.450.40">
    <property type="match status" value="1"/>
</dbReference>
<dbReference type="PROSITE" id="PS50110">
    <property type="entry name" value="RESPONSE_REGULATORY"/>
    <property type="match status" value="1"/>
</dbReference>
<feature type="modified residue" description="4-aspartylphosphate" evidence="6">
    <location>
        <position position="901"/>
    </location>
</feature>
<keyword evidence="3 6" id="KW-0597">Phosphoprotein</keyword>
<evidence type="ECO:0000256" key="3">
    <source>
        <dbReference type="ARBA" id="ARBA00022553"/>
    </source>
</evidence>
<comment type="caution">
    <text evidence="11">The sequence shown here is derived from an EMBL/GenBank/DDBJ whole genome shotgun (WGS) entry which is preliminary data.</text>
</comment>
<evidence type="ECO:0000259" key="9">
    <source>
        <dbReference type="PROSITE" id="PS50110"/>
    </source>
</evidence>
<dbReference type="NCBIfam" id="TIGR00229">
    <property type="entry name" value="sensory_box"/>
    <property type="match status" value="1"/>
</dbReference>
<dbReference type="InterPro" id="IPR035965">
    <property type="entry name" value="PAS-like_dom_sf"/>
</dbReference>
<accession>A0A7X4GIJ4</accession>